<dbReference type="EMBL" id="JARYMX010000007">
    <property type="protein sequence ID" value="KAJ9540519.1"/>
    <property type="molecule type" value="Genomic_DNA"/>
</dbReference>
<feature type="compositionally biased region" description="Polar residues" evidence="2">
    <location>
        <begin position="276"/>
        <end position="287"/>
    </location>
</feature>
<feature type="region of interest" description="Disordered" evidence="2">
    <location>
        <begin position="267"/>
        <end position="330"/>
    </location>
</feature>
<gene>
    <name evidence="4" type="ORF">OSB04_027025</name>
</gene>
<feature type="region of interest" description="Disordered" evidence="2">
    <location>
        <begin position="213"/>
        <end position="252"/>
    </location>
</feature>
<dbReference type="SUPFAM" id="SSF52540">
    <property type="entry name" value="P-loop containing nucleoside triphosphate hydrolases"/>
    <property type="match status" value="1"/>
</dbReference>
<comment type="similarity">
    <text evidence="1">Belongs to the AAA ATPase family.</text>
</comment>
<accession>A0AA38SEF6</accession>
<dbReference type="Pfam" id="PF24347">
    <property type="entry name" value="FIGL1_N"/>
    <property type="match status" value="1"/>
</dbReference>
<evidence type="ECO:0000259" key="3">
    <source>
        <dbReference type="SMART" id="SM00382"/>
    </source>
</evidence>
<dbReference type="InterPro" id="IPR027417">
    <property type="entry name" value="P-loop_NTPase"/>
</dbReference>
<dbReference type="InterPro" id="IPR050304">
    <property type="entry name" value="MT-severing_AAA_ATPase"/>
</dbReference>
<evidence type="ECO:0000256" key="1">
    <source>
        <dbReference type="ARBA" id="ARBA00006914"/>
    </source>
</evidence>
<evidence type="ECO:0000313" key="5">
    <source>
        <dbReference type="Proteomes" id="UP001172457"/>
    </source>
</evidence>
<dbReference type="FunFam" id="3.40.50.300:FF:002850">
    <property type="entry name" value="Katanin p60 ATPase-containing subunit A-like 2"/>
    <property type="match status" value="1"/>
</dbReference>
<dbReference type="Gene3D" id="3.40.50.300">
    <property type="entry name" value="P-loop containing nucleotide triphosphate hydrolases"/>
    <property type="match status" value="1"/>
</dbReference>
<dbReference type="Proteomes" id="UP001172457">
    <property type="component" value="Chromosome 7"/>
</dbReference>
<evidence type="ECO:0000256" key="2">
    <source>
        <dbReference type="SAM" id="MobiDB-lite"/>
    </source>
</evidence>
<dbReference type="GO" id="GO:0016887">
    <property type="term" value="F:ATP hydrolysis activity"/>
    <property type="evidence" value="ECO:0007669"/>
    <property type="project" value="InterPro"/>
</dbReference>
<organism evidence="4 5">
    <name type="scientific">Centaurea solstitialis</name>
    <name type="common">yellow star-thistle</name>
    <dbReference type="NCBI Taxonomy" id="347529"/>
    <lineage>
        <taxon>Eukaryota</taxon>
        <taxon>Viridiplantae</taxon>
        <taxon>Streptophyta</taxon>
        <taxon>Embryophyta</taxon>
        <taxon>Tracheophyta</taxon>
        <taxon>Spermatophyta</taxon>
        <taxon>Magnoliopsida</taxon>
        <taxon>eudicotyledons</taxon>
        <taxon>Gunneridae</taxon>
        <taxon>Pentapetalae</taxon>
        <taxon>asterids</taxon>
        <taxon>campanulids</taxon>
        <taxon>Asterales</taxon>
        <taxon>Asteraceae</taxon>
        <taxon>Carduoideae</taxon>
        <taxon>Cardueae</taxon>
        <taxon>Centaureinae</taxon>
        <taxon>Centaurea</taxon>
    </lineage>
</organism>
<protein>
    <recommendedName>
        <fullName evidence="3">AAA+ ATPase domain-containing protein</fullName>
    </recommendedName>
</protein>
<feature type="domain" description="AAA+ ATPase" evidence="3">
    <location>
        <begin position="409"/>
        <end position="509"/>
    </location>
</feature>
<dbReference type="PANTHER" id="PTHR23074:SF17">
    <property type="entry name" value="FIDGETIN-LIKE PROTEIN 1"/>
    <property type="match status" value="1"/>
</dbReference>
<comment type="caution">
    <text evidence="4">The sequence shown here is derived from an EMBL/GenBank/DDBJ whole genome shotgun (WGS) entry which is preliminary data.</text>
</comment>
<name>A0AA38SEF6_9ASTR</name>
<dbReference type="PANTHER" id="PTHR23074">
    <property type="entry name" value="AAA DOMAIN-CONTAINING"/>
    <property type="match status" value="1"/>
</dbReference>
<dbReference type="InterPro" id="IPR003593">
    <property type="entry name" value="AAA+_ATPase"/>
</dbReference>
<feature type="compositionally biased region" description="Low complexity" evidence="2">
    <location>
        <begin position="290"/>
        <end position="299"/>
    </location>
</feature>
<dbReference type="InterPro" id="IPR056224">
    <property type="entry name" value="FIGL1_N"/>
</dbReference>
<dbReference type="GO" id="GO:0005524">
    <property type="term" value="F:ATP binding"/>
    <property type="evidence" value="ECO:0007669"/>
    <property type="project" value="InterPro"/>
</dbReference>
<keyword evidence="5" id="KW-1185">Reference proteome</keyword>
<proteinExistence type="inferred from homology"/>
<sequence>MEAEPKPSPSPSPASEATVCWRKELDANLKRLQSLLFGADIAIEKRDYSYAQLLSLRLIGFLDSRSINDVDEAFVRPIRREALSKLDSATQSLIPESDRQAFEQAGRDPGFVFHKQGDISVEKIKQSKYFKALLQQAKGSTLNEDGEAEKQEDISGKGSKVLLHGKSTTLYGSISRANNNVQNTSVNSRGNDSEECILVQGRGSSTCINVDEERTHGSSLRSKRAHVEISSPRNETVLSPSSKSEANAGVAGNSFVTARTKLEMDVRQKRGLDRSPNPSVSPQSDGTNRGYGSRSYASRRGIRGFVPPIRSNSGNTGNVTSRAAKGEDALEDSTKRCMDMLCGPDGELPEKLRNLEPRLIEHISNEIMDRDPNVRWDDIAGLHHAKKCVTEMVIWPLLRPDIFKGCRSPGRGLLLFGPPGTGKTMIGKAIAGEAKATFFYISASSLTSKWIGEGEKLVRALFGVASCRQPAVIFVDEIDSLLSQRKSDGEHESSRRLKTQFLIEMEGFDSGSEQISTHR</sequence>
<evidence type="ECO:0000313" key="4">
    <source>
        <dbReference type="EMBL" id="KAJ9540519.1"/>
    </source>
</evidence>
<dbReference type="SMART" id="SM00382">
    <property type="entry name" value="AAA"/>
    <property type="match status" value="1"/>
</dbReference>
<feature type="compositionally biased region" description="Polar residues" evidence="2">
    <location>
        <begin position="310"/>
        <end position="321"/>
    </location>
</feature>
<dbReference type="InterPro" id="IPR003959">
    <property type="entry name" value="ATPase_AAA_core"/>
</dbReference>
<reference evidence="4" key="1">
    <citation type="submission" date="2023-03" db="EMBL/GenBank/DDBJ databases">
        <title>Chromosome-scale reference genome and RAD-based genetic map of yellow starthistle (Centaurea solstitialis) reveal putative structural variation and QTLs associated with invader traits.</title>
        <authorList>
            <person name="Reatini B."/>
            <person name="Cang F.A."/>
            <person name="Jiang Q."/>
            <person name="Mckibben M.T.W."/>
            <person name="Barker M.S."/>
            <person name="Rieseberg L.H."/>
            <person name="Dlugosch K.M."/>
        </authorList>
    </citation>
    <scope>NUCLEOTIDE SEQUENCE</scope>
    <source>
        <strain evidence="4">CAN-66</strain>
        <tissue evidence="4">Leaf</tissue>
    </source>
</reference>
<dbReference type="AlphaFoldDB" id="A0AA38SEF6"/>
<feature type="compositionally biased region" description="Polar residues" evidence="2">
    <location>
        <begin position="231"/>
        <end position="245"/>
    </location>
</feature>
<dbReference type="Pfam" id="PF00004">
    <property type="entry name" value="AAA"/>
    <property type="match status" value="1"/>
</dbReference>